<reference evidence="4" key="2">
    <citation type="journal article" date="2021" name="Microbiome">
        <title>Successional dynamics and alternative stable states in a saline activated sludge microbial community over 9 years.</title>
        <authorList>
            <person name="Wang Y."/>
            <person name="Ye J."/>
            <person name="Ju F."/>
            <person name="Liu L."/>
            <person name="Boyd J.A."/>
            <person name="Deng Y."/>
            <person name="Parks D.H."/>
            <person name="Jiang X."/>
            <person name="Yin X."/>
            <person name="Woodcroft B.J."/>
            <person name="Tyson G.W."/>
            <person name="Hugenholtz P."/>
            <person name="Polz M.F."/>
            <person name="Zhang T."/>
        </authorList>
    </citation>
    <scope>NUCLEOTIDE SEQUENCE</scope>
    <source>
        <strain evidence="4">HKST-UBA03</strain>
    </source>
</reference>
<name>A0A955RS49_UNCKA</name>
<dbReference type="Pfam" id="PF03065">
    <property type="entry name" value="Glyco_hydro_57"/>
    <property type="match status" value="1"/>
</dbReference>
<dbReference type="InterPro" id="IPR004300">
    <property type="entry name" value="Glyco_hydro_57_N"/>
</dbReference>
<feature type="domain" description="Glycoside hydrolase family 57 N-terminal" evidence="3">
    <location>
        <begin position="18"/>
        <end position="262"/>
    </location>
</feature>
<dbReference type="PANTHER" id="PTHR36306:SF1">
    <property type="entry name" value="ALPHA-AMYLASE-RELATED"/>
    <property type="match status" value="1"/>
</dbReference>
<dbReference type="PANTHER" id="PTHR36306">
    <property type="entry name" value="ALPHA-AMYLASE-RELATED-RELATED"/>
    <property type="match status" value="1"/>
</dbReference>
<reference evidence="4" key="1">
    <citation type="submission" date="2020-04" db="EMBL/GenBank/DDBJ databases">
        <authorList>
            <person name="Zhang T."/>
        </authorList>
    </citation>
    <scope>NUCLEOTIDE SEQUENCE</scope>
    <source>
        <strain evidence="4">HKST-UBA03</strain>
    </source>
</reference>
<proteinExistence type="inferred from homology"/>
<dbReference type="Gene3D" id="3.20.110.20">
    <property type="match status" value="1"/>
</dbReference>
<dbReference type="InterPro" id="IPR011330">
    <property type="entry name" value="Glyco_hydro/deAcase_b/a-brl"/>
</dbReference>
<gene>
    <name evidence="4" type="ORF">KC614_03460</name>
</gene>
<dbReference type="GO" id="GO:0005975">
    <property type="term" value="P:carbohydrate metabolic process"/>
    <property type="evidence" value="ECO:0007669"/>
    <property type="project" value="InterPro"/>
</dbReference>
<evidence type="ECO:0000256" key="2">
    <source>
        <dbReference type="ARBA" id="ARBA00023277"/>
    </source>
</evidence>
<dbReference type="AlphaFoldDB" id="A0A955RS49"/>
<evidence type="ECO:0000313" key="4">
    <source>
        <dbReference type="EMBL" id="MCA9392233.1"/>
    </source>
</evidence>
<evidence type="ECO:0000259" key="3">
    <source>
        <dbReference type="Pfam" id="PF03065"/>
    </source>
</evidence>
<sequence>MRIALVLHAHQPPTQYPEVTSSIAQKSYIPIFESLTQAPKDKKITINLTRSLIDQLYELRFDTLLDKISQVYNSNNVELTTTSAYHALVPHLTEGEISRQVRLQNEALSQIVGEKLKPAGMFLPELRYSYDSVRQLDKSNVKWVLLDESAYPGVRVDSNEGHEMLSINRSITKIEGTSIVAFFRDRPMSFMVAFDHTLTLSKLVEILKRHFSEEKAEYVVVAVDMETFGYHYYGNINLFNQILESDEINLVSLSDILELELPVKVVKPHDSTWGMAEEHGEERVFPRWENPENVLHQIQWELFNMALRFGEHKGAGPDVFDKCLHSDQFWWAGGNPCWHPGMVESGAKLMLETIKESAAATEKDKQHAELLVGRLVEEGLEIYGDEVINC</sequence>
<dbReference type="GO" id="GO:0003824">
    <property type="term" value="F:catalytic activity"/>
    <property type="evidence" value="ECO:0007669"/>
    <property type="project" value="InterPro"/>
</dbReference>
<protein>
    <recommendedName>
        <fullName evidence="3">Glycoside hydrolase family 57 N-terminal domain-containing protein</fullName>
    </recommendedName>
</protein>
<evidence type="ECO:0000256" key="1">
    <source>
        <dbReference type="ARBA" id="ARBA00006821"/>
    </source>
</evidence>
<dbReference type="InterPro" id="IPR052046">
    <property type="entry name" value="GH57_Enzymes"/>
</dbReference>
<comment type="caution">
    <text evidence="4">The sequence shown here is derived from an EMBL/GenBank/DDBJ whole genome shotgun (WGS) entry which is preliminary data.</text>
</comment>
<comment type="similarity">
    <text evidence="1">Belongs to the glycosyl hydrolase 57 family.</text>
</comment>
<dbReference type="EMBL" id="JAGQKZ010000029">
    <property type="protein sequence ID" value="MCA9392233.1"/>
    <property type="molecule type" value="Genomic_DNA"/>
</dbReference>
<accession>A0A955RS49</accession>
<evidence type="ECO:0000313" key="5">
    <source>
        <dbReference type="Proteomes" id="UP000751518"/>
    </source>
</evidence>
<dbReference type="Proteomes" id="UP000751518">
    <property type="component" value="Unassembled WGS sequence"/>
</dbReference>
<keyword evidence="2" id="KW-0119">Carbohydrate metabolism</keyword>
<organism evidence="4 5">
    <name type="scientific">candidate division WWE3 bacterium</name>
    <dbReference type="NCBI Taxonomy" id="2053526"/>
    <lineage>
        <taxon>Bacteria</taxon>
        <taxon>Katanobacteria</taxon>
    </lineage>
</organism>
<dbReference type="SUPFAM" id="SSF88713">
    <property type="entry name" value="Glycoside hydrolase/deacetylase"/>
    <property type="match status" value="1"/>
</dbReference>